<reference evidence="11 12" key="1">
    <citation type="journal article" date="2015" name="Fungal Genet. Biol.">
        <title>Evolution of novel wood decay mechanisms in Agaricales revealed by the genome sequences of Fistulina hepatica and Cylindrobasidium torrendii.</title>
        <authorList>
            <person name="Floudas D."/>
            <person name="Held B.W."/>
            <person name="Riley R."/>
            <person name="Nagy L.G."/>
            <person name="Koehler G."/>
            <person name="Ransdell A.S."/>
            <person name="Younus H."/>
            <person name="Chow J."/>
            <person name="Chiniquy J."/>
            <person name="Lipzen A."/>
            <person name="Tritt A."/>
            <person name="Sun H."/>
            <person name="Haridas S."/>
            <person name="LaButti K."/>
            <person name="Ohm R.A."/>
            <person name="Kues U."/>
            <person name="Blanchette R.A."/>
            <person name="Grigoriev I.V."/>
            <person name="Minto R.E."/>
            <person name="Hibbett D.S."/>
        </authorList>
    </citation>
    <scope>NUCLEOTIDE SEQUENCE [LARGE SCALE GENOMIC DNA]</scope>
    <source>
        <strain evidence="11 12">FP15055 ss-10</strain>
    </source>
</reference>
<keyword evidence="6" id="KW-0804">Transcription</keyword>
<evidence type="ECO:0000256" key="7">
    <source>
        <dbReference type="ARBA" id="ARBA00023242"/>
    </source>
</evidence>
<feature type="domain" description="C2H2-type" evidence="10">
    <location>
        <begin position="142"/>
        <end position="171"/>
    </location>
</feature>
<feature type="domain" description="C2H2-type" evidence="10">
    <location>
        <begin position="34"/>
        <end position="63"/>
    </location>
</feature>
<dbReference type="PROSITE" id="PS50157">
    <property type="entry name" value="ZINC_FINGER_C2H2_2"/>
    <property type="match status" value="5"/>
</dbReference>
<evidence type="ECO:0000313" key="11">
    <source>
        <dbReference type="EMBL" id="KIY63878.1"/>
    </source>
</evidence>
<dbReference type="FunFam" id="3.30.160.60:FF:000032">
    <property type="entry name" value="Krueppel-like factor 4"/>
    <property type="match status" value="1"/>
</dbReference>
<feature type="domain" description="C2H2-type" evidence="10">
    <location>
        <begin position="64"/>
        <end position="88"/>
    </location>
</feature>
<evidence type="ECO:0000256" key="6">
    <source>
        <dbReference type="ARBA" id="ARBA00023163"/>
    </source>
</evidence>
<evidence type="ECO:0000256" key="8">
    <source>
        <dbReference type="PROSITE-ProRule" id="PRU00042"/>
    </source>
</evidence>
<dbReference type="OrthoDB" id="654211at2759"/>
<evidence type="ECO:0000256" key="5">
    <source>
        <dbReference type="ARBA" id="ARBA00023015"/>
    </source>
</evidence>
<evidence type="ECO:0000256" key="1">
    <source>
        <dbReference type="ARBA" id="ARBA00022723"/>
    </source>
</evidence>
<dbReference type="PANTHER" id="PTHR23235">
    <property type="entry name" value="KRUEPPEL-LIKE TRANSCRIPTION FACTOR"/>
    <property type="match status" value="1"/>
</dbReference>
<feature type="domain" description="C2H2-type" evidence="10">
    <location>
        <begin position="6"/>
        <end position="33"/>
    </location>
</feature>
<evidence type="ECO:0000313" key="12">
    <source>
        <dbReference type="Proteomes" id="UP000054007"/>
    </source>
</evidence>
<evidence type="ECO:0000256" key="3">
    <source>
        <dbReference type="ARBA" id="ARBA00022771"/>
    </source>
</evidence>
<dbReference type="GO" id="GO:0000978">
    <property type="term" value="F:RNA polymerase II cis-regulatory region sequence-specific DNA binding"/>
    <property type="evidence" value="ECO:0007669"/>
    <property type="project" value="TreeGrafter"/>
</dbReference>
<keyword evidence="7" id="KW-0539">Nucleus</keyword>
<dbReference type="InterPro" id="IPR036236">
    <property type="entry name" value="Znf_C2H2_sf"/>
</dbReference>
<dbReference type="GO" id="GO:0008270">
    <property type="term" value="F:zinc ion binding"/>
    <property type="evidence" value="ECO:0007669"/>
    <property type="project" value="UniProtKB-KW"/>
</dbReference>
<dbReference type="GO" id="GO:0000981">
    <property type="term" value="F:DNA-binding transcription factor activity, RNA polymerase II-specific"/>
    <property type="evidence" value="ECO:0007669"/>
    <property type="project" value="TreeGrafter"/>
</dbReference>
<keyword evidence="12" id="KW-1185">Reference proteome</keyword>
<dbReference type="AlphaFoldDB" id="A0A0D7AZT0"/>
<keyword evidence="5" id="KW-0805">Transcription regulation</keyword>
<keyword evidence="3 8" id="KW-0863">Zinc-finger</keyword>
<dbReference type="Gene3D" id="3.30.160.60">
    <property type="entry name" value="Classic Zinc Finger"/>
    <property type="match status" value="6"/>
</dbReference>
<feature type="domain" description="C2H2-type" evidence="10">
    <location>
        <begin position="224"/>
        <end position="253"/>
    </location>
</feature>
<keyword evidence="1" id="KW-0479">Metal-binding</keyword>
<dbReference type="InterPro" id="IPR013087">
    <property type="entry name" value="Znf_C2H2_type"/>
</dbReference>
<dbReference type="Proteomes" id="UP000054007">
    <property type="component" value="Unassembled WGS sequence"/>
</dbReference>
<feature type="region of interest" description="Disordered" evidence="9">
    <location>
        <begin position="190"/>
        <end position="218"/>
    </location>
</feature>
<organism evidence="11 12">
    <name type="scientific">Cylindrobasidium torrendii FP15055 ss-10</name>
    <dbReference type="NCBI Taxonomy" id="1314674"/>
    <lineage>
        <taxon>Eukaryota</taxon>
        <taxon>Fungi</taxon>
        <taxon>Dikarya</taxon>
        <taxon>Basidiomycota</taxon>
        <taxon>Agaricomycotina</taxon>
        <taxon>Agaricomycetes</taxon>
        <taxon>Agaricomycetidae</taxon>
        <taxon>Agaricales</taxon>
        <taxon>Marasmiineae</taxon>
        <taxon>Physalacriaceae</taxon>
        <taxon>Cylindrobasidium</taxon>
    </lineage>
</organism>
<dbReference type="SUPFAM" id="SSF57667">
    <property type="entry name" value="beta-beta-alpha zinc fingers"/>
    <property type="match status" value="2"/>
</dbReference>
<dbReference type="PANTHER" id="PTHR23235:SF142">
    <property type="entry name" value="ZINC FINGER PROTEIN 384"/>
    <property type="match status" value="1"/>
</dbReference>
<keyword evidence="2" id="KW-0677">Repeat</keyword>
<dbReference type="EMBL" id="KN880667">
    <property type="protein sequence ID" value="KIY63878.1"/>
    <property type="molecule type" value="Genomic_DNA"/>
</dbReference>
<keyword evidence="4" id="KW-0862">Zinc</keyword>
<protein>
    <recommendedName>
        <fullName evidence="10">C2H2-type domain-containing protein</fullName>
    </recommendedName>
</protein>
<feature type="region of interest" description="Disordered" evidence="9">
    <location>
        <begin position="105"/>
        <end position="139"/>
    </location>
</feature>
<feature type="compositionally biased region" description="Basic and acidic residues" evidence="9">
    <location>
        <begin position="128"/>
        <end position="139"/>
    </location>
</feature>
<name>A0A0D7AZT0_9AGAR</name>
<feature type="compositionally biased region" description="Low complexity" evidence="9">
    <location>
        <begin position="310"/>
        <end position="324"/>
    </location>
</feature>
<proteinExistence type="predicted"/>
<dbReference type="Pfam" id="PF13909">
    <property type="entry name" value="zf-H2C2_5"/>
    <property type="match status" value="1"/>
</dbReference>
<evidence type="ECO:0000256" key="2">
    <source>
        <dbReference type="ARBA" id="ARBA00022737"/>
    </source>
</evidence>
<evidence type="ECO:0000256" key="4">
    <source>
        <dbReference type="ARBA" id="ARBA00022833"/>
    </source>
</evidence>
<accession>A0A0D7AZT0</accession>
<evidence type="ECO:0000259" key="10">
    <source>
        <dbReference type="PROSITE" id="PS50157"/>
    </source>
</evidence>
<feature type="compositionally biased region" description="Low complexity" evidence="9">
    <location>
        <begin position="284"/>
        <end position="303"/>
    </location>
</feature>
<sequence length="365" mass="40235">MNLSDRKCPQCSFEAPRSSELERHIRTHTGERPFVCDWPDCNYAASQPGNLSRHRRVHTGERPYACDWPDCTYAAGQKNSLDAHRRVHLKPLESGAPLIDTPVSSSLDDSAAIPPPLPTSSHGYATARDIDRRQQSKEEEIYHCPIEDCTYSSARNDILSKHIRTHERQEWPSRLPNTYPAASRSMSIDLGEEPKSASRSPSPESGVHNPHEASPSSSLPVPKYLCDWKDCKYVASKAGNLTRHKRIHTGERPFLCPVEWCSYAAGRQDVLKCHLDTHAAKPQSRLSPGPSSSSTRSTLSPSPDAMSYFPTAGTTPASSAPTTPFDINSRPFREKHDLWCSGGIHCAMGLTRAGCIAAKGGANRL</sequence>
<dbReference type="SMART" id="SM00355">
    <property type="entry name" value="ZnF_C2H2"/>
    <property type="match status" value="6"/>
</dbReference>
<gene>
    <name evidence="11" type="ORF">CYLTODRAFT_425740</name>
</gene>
<feature type="region of interest" description="Disordered" evidence="9">
    <location>
        <begin position="279"/>
        <end position="327"/>
    </location>
</feature>
<dbReference type="STRING" id="1314674.A0A0D7AZT0"/>
<evidence type="ECO:0000256" key="9">
    <source>
        <dbReference type="SAM" id="MobiDB-lite"/>
    </source>
</evidence>
<dbReference type="Pfam" id="PF00096">
    <property type="entry name" value="zf-C2H2"/>
    <property type="match status" value="1"/>
</dbReference>